<organism evidence="5 6">
    <name type="scientific">Pollutimonas nitritireducens</name>
    <dbReference type="NCBI Taxonomy" id="2045209"/>
    <lineage>
        <taxon>Bacteria</taxon>
        <taxon>Pseudomonadati</taxon>
        <taxon>Pseudomonadota</taxon>
        <taxon>Betaproteobacteria</taxon>
        <taxon>Burkholderiales</taxon>
        <taxon>Alcaligenaceae</taxon>
        <taxon>Pollutimonas</taxon>
    </lineage>
</organism>
<dbReference type="OrthoDB" id="8666056at2"/>
<accession>A0A2N4UDB5</accession>
<dbReference type="EMBL" id="PDNV01000009">
    <property type="protein sequence ID" value="PLC52993.1"/>
    <property type="molecule type" value="Genomic_DNA"/>
</dbReference>
<dbReference type="Pfam" id="PF02397">
    <property type="entry name" value="Bac_transf"/>
    <property type="match status" value="1"/>
</dbReference>
<keyword evidence="6" id="KW-1185">Reference proteome</keyword>
<dbReference type="InterPro" id="IPR029044">
    <property type="entry name" value="Nucleotide-diphossugar_trans"/>
</dbReference>
<feature type="transmembrane region" description="Helical" evidence="2">
    <location>
        <begin position="282"/>
        <end position="303"/>
    </location>
</feature>
<protein>
    <submittedName>
        <fullName evidence="5">Uncharacterized protein</fullName>
    </submittedName>
</protein>
<gene>
    <name evidence="5" type="ORF">CR155_14375</name>
</gene>
<evidence type="ECO:0000256" key="1">
    <source>
        <dbReference type="ARBA" id="ARBA00006464"/>
    </source>
</evidence>
<proteinExistence type="inferred from homology"/>
<sequence length="469" mass="52766">MSFSVLMSVYHAENPEFLRQALQSLNDQTLKASEVILVEDGPLPDAMTHVIAAFREALNIRSIQLATNGGLARALNEGLKHCRHDLIARMDSDDISLPDRFEKQITFMQRNSDIAASSAALDEFDEQGRVFSSRILPLTHEELTKFAKTRSPISHAAAVFRKSAIDAVGGYPPFKRSQDVALWSLLIVRGYRLANLPDKLFMVRAGAGFMARSGLHSFKYEYAVICYQRKIGFLSTFDFVKNTLIRFLLAIAPARLKKLLYSHAKLDIDGVWNALPKRTFDLAFSFLGLVLLSPLILLAWVAATLDTRSNGLFVQERIGRAGKKFNIYKIKTMRDREDPGSSITTSCDTRVTRTGAFLRKTKLDELPQLWNVLVGDMSFVGPRPDVPGYADDLQGEDRIILSLRPGITGPASLKYKNEEEILGQQADALRYNREVIWPDKVRINKEYIREHSLLKDIKYIINTVAKGNS</sequence>
<keyword evidence="2" id="KW-1133">Transmembrane helix</keyword>
<dbReference type="Pfam" id="PF00535">
    <property type="entry name" value="Glycos_transf_2"/>
    <property type="match status" value="1"/>
</dbReference>
<feature type="domain" description="Bacterial sugar transferase" evidence="4">
    <location>
        <begin position="277"/>
        <end position="466"/>
    </location>
</feature>
<comment type="caution">
    <text evidence="5">The sequence shown here is derived from an EMBL/GenBank/DDBJ whole genome shotgun (WGS) entry which is preliminary data.</text>
</comment>
<keyword evidence="2" id="KW-0472">Membrane</keyword>
<dbReference type="InterPro" id="IPR003362">
    <property type="entry name" value="Bact_transf"/>
</dbReference>
<dbReference type="PANTHER" id="PTHR30576:SF20">
    <property type="entry name" value="QUINOVOSAMINEPHOSPHOTRANSFERAE-RELATED"/>
    <property type="match status" value="1"/>
</dbReference>
<dbReference type="PANTHER" id="PTHR30576">
    <property type="entry name" value="COLANIC BIOSYNTHESIS UDP-GLUCOSE LIPID CARRIER TRANSFERASE"/>
    <property type="match status" value="1"/>
</dbReference>
<dbReference type="GO" id="GO:0016780">
    <property type="term" value="F:phosphotransferase activity, for other substituted phosphate groups"/>
    <property type="evidence" value="ECO:0007669"/>
    <property type="project" value="TreeGrafter"/>
</dbReference>
<evidence type="ECO:0000259" key="4">
    <source>
        <dbReference type="Pfam" id="PF02397"/>
    </source>
</evidence>
<evidence type="ECO:0000256" key="2">
    <source>
        <dbReference type="SAM" id="Phobius"/>
    </source>
</evidence>
<dbReference type="InterPro" id="IPR001173">
    <property type="entry name" value="Glyco_trans_2-like"/>
</dbReference>
<dbReference type="SUPFAM" id="SSF53448">
    <property type="entry name" value="Nucleotide-diphospho-sugar transferases"/>
    <property type="match status" value="1"/>
</dbReference>
<dbReference type="Proteomes" id="UP000234328">
    <property type="component" value="Unassembled WGS sequence"/>
</dbReference>
<keyword evidence="2" id="KW-0812">Transmembrane</keyword>
<comment type="similarity">
    <text evidence="1">Belongs to the bacterial sugar transferase family.</text>
</comment>
<evidence type="ECO:0000259" key="3">
    <source>
        <dbReference type="Pfam" id="PF00535"/>
    </source>
</evidence>
<name>A0A2N4UDB5_9BURK</name>
<feature type="domain" description="Glycosyltransferase 2-like" evidence="3">
    <location>
        <begin position="4"/>
        <end position="164"/>
    </location>
</feature>
<dbReference type="AlphaFoldDB" id="A0A2N4UDB5"/>
<evidence type="ECO:0000313" key="5">
    <source>
        <dbReference type="EMBL" id="PLC52993.1"/>
    </source>
</evidence>
<dbReference type="RefSeq" id="WP_102070738.1">
    <property type="nucleotide sequence ID" value="NZ_PDNV01000009.1"/>
</dbReference>
<dbReference type="Gene3D" id="3.90.550.10">
    <property type="entry name" value="Spore Coat Polysaccharide Biosynthesis Protein SpsA, Chain A"/>
    <property type="match status" value="1"/>
</dbReference>
<evidence type="ECO:0000313" key="6">
    <source>
        <dbReference type="Proteomes" id="UP000234328"/>
    </source>
</evidence>
<reference evidence="5 6" key="1">
    <citation type="submission" date="2017-10" db="EMBL/GenBank/DDBJ databases">
        <title>Two draft genome sequences of Pusillimonas sp. strains isolated from a nitrate- and radionuclide-contaminated groundwater in Russia.</title>
        <authorList>
            <person name="Grouzdev D.S."/>
            <person name="Tourova T.P."/>
            <person name="Goeva M.A."/>
            <person name="Babich T.L."/>
            <person name="Sokolova D.S."/>
            <person name="Abdullin R."/>
            <person name="Poltaraus A.B."/>
            <person name="Toshchakov S.V."/>
            <person name="Nazina T.N."/>
        </authorList>
    </citation>
    <scope>NUCLEOTIDE SEQUENCE [LARGE SCALE GENOMIC DNA]</scope>
    <source>
        <strain evidence="5 6">JR1/69-2-13</strain>
    </source>
</reference>